<evidence type="ECO:0000313" key="9">
    <source>
        <dbReference type="Proteomes" id="UP000249645"/>
    </source>
</evidence>
<dbReference type="PANTHER" id="PTHR23513">
    <property type="entry name" value="INTEGRAL MEMBRANE EFFLUX PROTEIN-RELATED"/>
    <property type="match status" value="1"/>
</dbReference>
<evidence type="ECO:0000256" key="6">
    <source>
        <dbReference type="ARBA" id="ARBA00023136"/>
    </source>
</evidence>
<dbReference type="InterPro" id="IPR036259">
    <property type="entry name" value="MFS_trans_sf"/>
</dbReference>
<keyword evidence="2" id="KW-0813">Transport</keyword>
<feature type="transmembrane region" description="Helical" evidence="7">
    <location>
        <begin position="35"/>
        <end position="56"/>
    </location>
</feature>
<organism evidence="8 9">
    <name type="scientific">Pseudopedobacter saltans</name>
    <dbReference type="NCBI Taxonomy" id="151895"/>
    <lineage>
        <taxon>Bacteria</taxon>
        <taxon>Pseudomonadati</taxon>
        <taxon>Bacteroidota</taxon>
        <taxon>Sphingobacteriia</taxon>
        <taxon>Sphingobacteriales</taxon>
        <taxon>Sphingobacteriaceae</taxon>
        <taxon>Pseudopedobacter</taxon>
    </lineage>
</organism>
<reference evidence="8 9" key="1">
    <citation type="submission" date="2017-11" db="EMBL/GenBank/DDBJ databases">
        <title>Infants hospitalized years apart are colonized by the same room-sourced microbial strains.</title>
        <authorList>
            <person name="Brooks B."/>
            <person name="Olm M.R."/>
            <person name="Firek B.A."/>
            <person name="Baker R."/>
            <person name="Thomas B.C."/>
            <person name="Morowitz M.J."/>
            <person name="Banfield J.F."/>
        </authorList>
    </citation>
    <scope>NUCLEOTIDE SEQUENCE [LARGE SCALE GENOMIC DNA]</scope>
    <source>
        <strain evidence="8">S2_009_000_R2_76</strain>
    </source>
</reference>
<dbReference type="PANTHER" id="PTHR23513:SF11">
    <property type="entry name" value="STAPHYLOFERRIN A TRANSPORTER"/>
    <property type="match status" value="1"/>
</dbReference>
<evidence type="ECO:0000256" key="4">
    <source>
        <dbReference type="ARBA" id="ARBA00022692"/>
    </source>
</evidence>
<dbReference type="Gene3D" id="1.20.1250.20">
    <property type="entry name" value="MFS general substrate transporter like domains"/>
    <property type="match status" value="1"/>
</dbReference>
<evidence type="ECO:0000256" key="2">
    <source>
        <dbReference type="ARBA" id="ARBA00022448"/>
    </source>
</evidence>
<dbReference type="EMBL" id="QFOI01000365">
    <property type="protein sequence ID" value="PZP43585.1"/>
    <property type="molecule type" value="Genomic_DNA"/>
</dbReference>
<evidence type="ECO:0000313" key="8">
    <source>
        <dbReference type="EMBL" id="PZP43585.1"/>
    </source>
</evidence>
<dbReference type="Proteomes" id="UP000249645">
    <property type="component" value="Unassembled WGS sequence"/>
</dbReference>
<gene>
    <name evidence="8" type="ORF">DI598_15605</name>
</gene>
<keyword evidence="5 7" id="KW-1133">Transmembrane helix</keyword>
<feature type="non-terminal residue" evidence="8">
    <location>
        <position position="94"/>
    </location>
</feature>
<protein>
    <submittedName>
        <fullName evidence="8">MFS transporter</fullName>
    </submittedName>
</protein>
<accession>A0A2W5EGU5</accession>
<keyword evidence="4 7" id="KW-0812">Transmembrane</keyword>
<evidence type="ECO:0000256" key="3">
    <source>
        <dbReference type="ARBA" id="ARBA00022475"/>
    </source>
</evidence>
<evidence type="ECO:0000256" key="5">
    <source>
        <dbReference type="ARBA" id="ARBA00022989"/>
    </source>
</evidence>
<name>A0A2W5EGU5_9SPHI</name>
<evidence type="ECO:0000256" key="7">
    <source>
        <dbReference type="SAM" id="Phobius"/>
    </source>
</evidence>
<dbReference type="InterPro" id="IPR010290">
    <property type="entry name" value="TM_effector"/>
</dbReference>
<dbReference type="GO" id="GO:0005886">
    <property type="term" value="C:plasma membrane"/>
    <property type="evidence" value="ECO:0007669"/>
    <property type="project" value="UniProtKB-SubCell"/>
</dbReference>
<proteinExistence type="predicted"/>
<dbReference type="Pfam" id="PF05977">
    <property type="entry name" value="MFS_3"/>
    <property type="match status" value="1"/>
</dbReference>
<sequence>MILSNTFRVFNSKNYCLFFIGQLISRFGTWMQRTAVIWVVYTMTNSILMVGLTTFAEQFPSFILSPAGGITADRHDRIKVLTITQTVSLLQAGA</sequence>
<dbReference type="SUPFAM" id="SSF103473">
    <property type="entry name" value="MFS general substrate transporter"/>
    <property type="match status" value="1"/>
</dbReference>
<keyword evidence="3" id="KW-1003">Cell membrane</keyword>
<keyword evidence="6 7" id="KW-0472">Membrane</keyword>
<dbReference type="AlphaFoldDB" id="A0A2W5EGU5"/>
<evidence type="ECO:0000256" key="1">
    <source>
        <dbReference type="ARBA" id="ARBA00004651"/>
    </source>
</evidence>
<comment type="subcellular location">
    <subcellularLocation>
        <location evidence="1">Cell membrane</location>
        <topology evidence="1">Multi-pass membrane protein</topology>
    </subcellularLocation>
</comment>
<comment type="caution">
    <text evidence="8">The sequence shown here is derived from an EMBL/GenBank/DDBJ whole genome shotgun (WGS) entry which is preliminary data.</text>
</comment>